<evidence type="ECO:0000313" key="18">
    <source>
        <dbReference type="EMBL" id="AAF67275.1"/>
    </source>
</evidence>
<dbReference type="RefSeq" id="WP_030017789.1">
    <property type="nucleotide sequence ID" value="NZ_CP017961.1"/>
</dbReference>
<feature type="chain" id="PRO_5014589446" evidence="15">
    <location>
        <begin position="25"/>
        <end position="393"/>
    </location>
</feature>
<evidence type="ECO:0000256" key="11">
    <source>
        <dbReference type="ARBA" id="ARBA00023136"/>
    </source>
</evidence>
<evidence type="ECO:0000256" key="12">
    <source>
        <dbReference type="ARBA" id="ARBA00023139"/>
    </source>
</evidence>
<evidence type="ECO:0000256" key="6">
    <source>
        <dbReference type="ARBA" id="ARBA00022692"/>
    </source>
</evidence>
<sequence>MKLINTFSISLLTSITLCSCSLMPASGPNQRKILDLNNTQTNTTPSVDVIDLNDHETSKLFNRNQAQSFTQFRQQTSNYADIINVGDTLDVLIWEAAPAILFGGALSQTGTGGSNLTSLPEQTVSRSGKITIPFLGPVSVRGKTPEQIQKDIAQSLSPLANKPQVIVRLNKNNSANVTVLRQGNSVRMPLTSQGERVLDAIAAVGGTTENLQDISVQLTREKEVRTLSLEKLASNPQENILLRSGDVVTLLNKPLSFIGLGALGVNKQVKFSANGLSLAEGIGQMGGLLDNRADPQGVFVFRYIPFSQLPHKDQSRWKSRGYSEGMNIPTVYRVNLLDAKSLFWLQQFPIQDKDIVYVSNAPLAEFQKFLRLVFSVTSPISGTINNINGINNL</sequence>
<evidence type="ECO:0000256" key="15">
    <source>
        <dbReference type="SAM" id="SignalP"/>
    </source>
</evidence>
<evidence type="ECO:0000256" key="5">
    <source>
        <dbReference type="ARBA" id="ARBA00022597"/>
    </source>
</evidence>
<organism evidence="18">
    <name type="scientific">Pasteurella multocida</name>
    <dbReference type="NCBI Taxonomy" id="747"/>
    <lineage>
        <taxon>Bacteria</taxon>
        <taxon>Pseudomonadati</taxon>
        <taxon>Pseudomonadota</taxon>
        <taxon>Gammaproteobacteria</taxon>
        <taxon>Pasteurellales</taxon>
        <taxon>Pasteurellaceae</taxon>
        <taxon>Pasteurella</taxon>
    </lineage>
</organism>
<keyword evidence="3" id="KW-0813">Transport</keyword>
<dbReference type="PANTHER" id="PTHR33619">
    <property type="entry name" value="POLYSACCHARIDE EXPORT PROTEIN GFCE-RELATED"/>
    <property type="match status" value="1"/>
</dbReference>
<dbReference type="Gene3D" id="3.30.1950.10">
    <property type="entry name" value="wza like domain"/>
    <property type="match status" value="1"/>
</dbReference>
<keyword evidence="5" id="KW-0762">Sugar transport</keyword>
<dbReference type="GO" id="GO:0015159">
    <property type="term" value="F:polysaccharide transmembrane transporter activity"/>
    <property type="evidence" value="ECO:0007669"/>
    <property type="project" value="InterPro"/>
</dbReference>
<feature type="domain" description="SLBB" evidence="17">
    <location>
        <begin position="264"/>
        <end position="358"/>
    </location>
</feature>
<dbReference type="InterPro" id="IPR054765">
    <property type="entry name" value="SLBB_dom"/>
</dbReference>
<dbReference type="Pfam" id="PF02563">
    <property type="entry name" value="Poly_export"/>
    <property type="match status" value="1"/>
</dbReference>
<evidence type="ECO:0000256" key="2">
    <source>
        <dbReference type="ARBA" id="ARBA00009450"/>
    </source>
</evidence>
<keyword evidence="14" id="KW-0449">Lipoprotein</keyword>
<dbReference type="Gene3D" id="3.10.560.10">
    <property type="entry name" value="Outer membrane lipoprotein wza domain like"/>
    <property type="match status" value="2"/>
</dbReference>
<dbReference type="GO" id="GO:0015288">
    <property type="term" value="F:porin activity"/>
    <property type="evidence" value="ECO:0007669"/>
    <property type="project" value="UniProtKB-KW"/>
</dbReference>
<evidence type="ECO:0000256" key="13">
    <source>
        <dbReference type="ARBA" id="ARBA00023237"/>
    </source>
</evidence>
<dbReference type="PATRIC" id="fig|747.133.peg.116"/>
<protein>
    <submittedName>
        <fullName evidence="18">CexD</fullName>
    </submittedName>
</protein>
<evidence type="ECO:0000256" key="8">
    <source>
        <dbReference type="ARBA" id="ARBA00023047"/>
    </source>
</evidence>
<evidence type="ECO:0000256" key="1">
    <source>
        <dbReference type="ARBA" id="ARBA00004571"/>
    </source>
</evidence>
<evidence type="ECO:0000256" key="9">
    <source>
        <dbReference type="ARBA" id="ARBA00023065"/>
    </source>
</evidence>
<dbReference type="GO" id="GO:0009279">
    <property type="term" value="C:cell outer membrane"/>
    <property type="evidence" value="ECO:0007669"/>
    <property type="project" value="UniProtKB-SubCell"/>
</dbReference>
<dbReference type="InterPro" id="IPR049712">
    <property type="entry name" value="Poly_export"/>
</dbReference>
<dbReference type="GO" id="GO:0046930">
    <property type="term" value="C:pore complex"/>
    <property type="evidence" value="ECO:0007669"/>
    <property type="project" value="UniProtKB-KW"/>
</dbReference>
<feature type="signal peptide" evidence="15">
    <location>
        <begin position="1"/>
        <end position="24"/>
    </location>
</feature>
<keyword evidence="7 15" id="KW-0732">Signal</keyword>
<comment type="similarity">
    <text evidence="2">Belongs to the BexD/CtrA/VexA family.</text>
</comment>
<dbReference type="AlphaFoldDB" id="Q9L9L6"/>
<comment type="subcellular location">
    <subcellularLocation>
        <location evidence="1">Cell outer membrane</location>
        <topology evidence="1">Multi-pass membrane protein</topology>
    </subcellularLocation>
</comment>
<evidence type="ECO:0000256" key="3">
    <source>
        <dbReference type="ARBA" id="ARBA00022448"/>
    </source>
</evidence>
<dbReference type="PANTHER" id="PTHR33619:SF3">
    <property type="entry name" value="POLYSACCHARIDE EXPORT PROTEIN GFCE-RELATED"/>
    <property type="match status" value="1"/>
</dbReference>
<feature type="domain" description="SLBB" evidence="17">
    <location>
        <begin position="188"/>
        <end position="249"/>
    </location>
</feature>
<keyword evidence="13" id="KW-0998">Cell outer membrane</keyword>
<dbReference type="EMBL" id="AF169324">
    <property type="protein sequence ID" value="AAF67275.1"/>
    <property type="molecule type" value="Genomic_DNA"/>
</dbReference>
<evidence type="ECO:0000259" key="17">
    <source>
        <dbReference type="Pfam" id="PF22461"/>
    </source>
</evidence>
<evidence type="ECO:0000256" key="7">
    <source>
        <dbReference type="ARBA" id="ARBA00022729"/>
    </source>
</evidence>
<dbReference type="GO" id="GO:0006811">
    <property type="term" value="P:monoatomic ion transport"/>
    <property type="evidence" value="ECO:0007669"/>
    <property type="project" value="UniProtKB-KW"/>
</dbReference>
<gene>
    <name evidence="18" type="primary">cexD</name>
</gene>
<keyword evidence="9" id="KW-0406">Ion transport</keyword>
<dbReference type="Pfam" id="PF22461">
    <property type="entry name" value="SLBB_2"/>
    <property type="match status" value="2"/>
</dbReference>
<evidence type="ECO:0000256" key="4">
    <source>
        <dbReference type="ARBA" id="ARBA00022452"/>
    </source>
</evidence>
<keyword evidence="8" id="KW-0625">Polysaccharide transport</keyword>
<keyword evidence="4" id="KW-1134">Transmembrane beta strand</keyword>
<keyword evidence="6" id="KW-0812">Transmembrane</keyword>
<dbReference type="PROSITE" id="PS51257">
    <property type="entry name" value="PROKAR_LIPOPROTEIN"/>
    <property type="match status" value="1"/>
</dbReference>
<feature type="domain" description="Polysaccharide export protein N-terminal" evidence="16">
    <location>
        <begin position="77"/>
        <end position="169"/>
    </location>
</feature>
<evidence type="ECO:0000256" key="14">
    <source>
        <dbReference type="ARBA" id="ARBA00023288"/>
    </source>
</evidence>
<dbReference type="InterPro" id="IPR003715">
    <property type="entry name" value="Poly_export_N"/>
</dbReference>
<name>Q9L9L6_PASMD</name>
<evidence type="ECO:0000256" key="10">
    <source>
        <dbReference type="ARBA" id="ARBA00023114"/>
    </source>
</evidence>
<keyword evidence="11" id="KW-0472">Membrane</keyword>
<keyword evidence="12" id="KW-0564">Palmitate</keyword>
<proteinExistence type="inferred from homology"/>
<accession>Q9L9L6</accession>
<evidence type="ECO:0000259" key="16">
    <source>
        <dbReference type="Pfam" id="PF02563"/>
    </source>
</evidence>
<keyword evidence="10" id="KW-0626">Porin</keyword>
<reference evidence="18" key="1">
    <citation type="journal article" date="2000" name="Vet. Microbiol.">
        <title>Genetic organisation of the capsule biosynthetic locus of Pasteurella multocida M1404 (B:2).</title>
        <authorList>
            <person name="Boyce J.D."/>
            <person name="Chung J.Y."/>
            <person name="Adler B."/>
        </authorList>
    </citation>
    <scope>NUCLEOTIDE SEQUENCE</scope>
    <source>
        <strain evidence="18">M1404</strain>
    </source>
</reference>